<protein>
    <recommendedName>
        <fullName evidence="1">Protein kinase domain-containing protein</fullName>
    </recommendedName>
</protein>
<sequence length="589" mass="70116">MNTKQVGEPSRIKSSAFDIREVSNQAQKYFAYYKKNTMSQDLDNYLAQDLNFSHNCKHLRKYIKEANGHGYYAFEYVGEYKTLRDLCKPKEEVILRIASDIVSALMVLHSNQIIGRCFDIDNIILVNGQTPILMEFGYYPKMDYQIPEVVCDIKMNEKIDVFLLGRVLYYLTVGKELPVYTLKNFANLEETINLAIAETNYSQHLKLFMQGLLQKNKQQRIDFIKLAQKFDNLQNSKLLNFYSNDFNKFSIQINDQLQLRQEFEVKLLESGPFIIENNIAIAKKGPQLVFNNKLMVSEVDLNPPQSPDLSFEDDLFPPIIDSEKDKIDNNFMMQSEKINKDLLNILPIFFDTIECNQDIWNRIFFSLYRFGLLKKLSEFILNFRKLSDDLCLWKVCFALSKISIVLKQELVNDLNQDKNIFFIDEYQWKEFIVQDKDYKRMKLKLQQDLIQEKQVFQGLTYKQIQKGYQIFNQQLPQNDPFINNNLQYEIFEQYKIPYREILSENLMFFKDCQGRDTALIRLLLLMCIKINNICDFDQISTNYQYVNKILYQEINSIQQLEFFFLNYAEYEFNEFFRNLKDMYFPQDEQ</sequence>
<dbReference type="Proteomes" id="UP000692954">
    <property type="component" value="Unassembled WGS sequence"/>
</dbReference>
<accession>A0A8S1R5J9</accession>
<dbReference type="InterPro" id="IPR000719">
    <property type="entry name" value="Prot_kinase_dom"/>
</dbReference>
<keyword evidence="3" id="KW-1185">Reference proteome</keyword>
<proteinExistence type="predicted"/>
<dbReference type="OrthoDB" id="305870at2759"/>
<dbReference type="PANTHER" id="PTHR44305">
    <property type="entry name" value="SI:DKEY-192D15.2-RELATED"/>
    <property type="match status" value="1"/>
</dbReference>
<dbReference type="AlphaFoldDB" id="A0A8S1R5J9"/>
<feature type="domain" description="Protein kinase" evidence="1">
    <location>
        <begin position="1"/>
        <end position="239"/>
    </location>
</feature>
<reference evidence="2" key="1">
    <citation type="submission" date="2021-01" db="EMBL/GenBank/DDBJ databases">
        <authorList>
            <consortium name="Genoscope - CEA"/>
            <person name="William W."/>
        </authorList>
    </citation>
    <scope>NUCLEOTIDE SEQUENCE</scope>
</reference>
<organism evidence="2 3">
    <name type="scientific">Paramecium sonneborni</name>
    <dbReference type="NCBI Taxonomy" id="65129"/>
    <lineage>
        <taxon>Eukaryota</taxon>
        <taxon>Sar</taxon>
        <taxon>Alveolata</taxon>
        <taxon>Ciliophora</taxon>
        <taxon>Intramacronucleata</taxon>
        <taxon>Oligohymenophorea</taxon>
        <taxon>Peniculida</taxon>
        <taxon>Parameciidae</taxon>
        <taxon>Paramecium</taxon>
    </lineage>
</organism>
<comment type="caution">
    <text evidence="2">The sequence shown here is derived from an EMBL/GenBank/DDBJ whole genome shotgun (WGS) entry which is preliminary data.</text>
</comment>
<dbReference type="EMBL" id="CAJJDN010000140">
    <property type="protein sequence ID" value="CAD8122677.1"/>
    <property type="molecule type" value="Genomic_DNA"/>
</dbReference>
<dbReference type="GO" id="GO:0005524">
    <property type="term" value="F:ATP binding"/>
    <property type="evidence" value="ECO:0007669"/>
    <property type="project" value="InterPro"/>
</dbReference>
<dbReference type="SMART" id="SM00220">
    <property type="entry name" value="S_TKc"/>
    <property type="match status" value="1"/>
</dbReference>
<dbReference type="GO" id="GO:0004672">
    <property type="term" value="F:protein kinase activity"/>
    <property type="evidence" value="ECO:0007669"/>
    <property type="project" value="InterPro"/>
</dbReference>
<dbReference type="PROSITE" id="PS50011">
    <property type="entry name" value="PROTEIN_KINASE_DOM"/>
    <property type="match status" value="1"/>
</dbReference>
<evidence type="ECO:0000313" key="2">
    <source>
        <dbReference type="EMBL" id="CAD8122677.1"/>
    </source>
</evidence>
<gene>
    <name evidence="2" type="ORF">PSON_ATCC_30995.1.T1400015</name>
</gene>
<name>A0A8S1R5J9_9CILI</name>
<dbReference type="PANTHER" id="PTHR44305:SF24">
    <property type="entry name" value="TYROSINE-PROTEIN KINASE C03B1.5-RELATED"/>
    <property type="match status" value="1"/>
</dbReference>
<dbReference type="InterPro" id="IPR053083">
    <property type="entry name" value="TF_kinase-domain_protein"/>
</dbReference>
<evidence type="ECO:0000313" key="3">
    <source>
        <dbReference type="Proteomes" id="UP000692954"/>
    </source>
</evidence>
<evidence type="ECO:0000259" key="1">
    <source>
        <dbReference type="PROSITE" id="PS50011"/>
    </source>
</evidence>
<dbReference type="Pfam" id="PF00069">
    <property type="entry name" value="Pkinase"/>
    <property type="match status" value="1"/>
</dbReference>